<sequence>MSRQKLLKKENSSGNRTVSQLLKGKYVMIHVTSLTRPSGISTTPGPAFNIFNQISNESASGRRPIINGSKIKKRNPSFGTALLLITDPMTPKSMNASYDVASVERRKAIDEFLARMAHGQLLARIPAVLQRS</sequence>
<protein>
    <submittedName>
        <fullName evidence="1">Uncharacterized protein</fullName>
    </submittedName>
</protein>
<gene>
    <name evidence="1" type="ORF">HNY73_019859</name>
</gene>
<organism evidence="1 2">
    <name type="scientific">Argiope bruennichi</name>
    <name type="common">Wasp spider</name>
    <name type="synonym">Aranea bruennichi</name>
    <dbReference type="NCBI Taxonomy" id="94029"/>
    <lineage>
        <taxon>Eukaryota</taxon>
        <taxon>Metazoa</taxon>
        <taxon>Ecdysozoa</taxon>
        <taxon>Arthropoda</taxon>
        <taxon>Chelicerata</taxon>
        <taxon>Arachnida</taxon>
        <taxon>Araneae</taxon>
        <taxon>Araneomorphae</taxon>
        <taxon>Entelegynae</taxon>
        <taxon>Araneoidea</taxon>
        <taxon>Araneidae</taxon>
        <taxon>Argiope</taxon>
    </lineage>
</organism>
<keyword evidence="2" id="KW-1185">Reference proteome</keyword>
<accession>A0A8T0E5S0</accession>
<dbReference type="AlphaFoldDB" id="A0A8T0E5S0"/>
<reference evidence="1" key="2">
    <citation type="submission" date="2020-06" db="EMBL/GenBank/DDBJ databases">
        <authorList>
            <person name="Sheffer M."/>
        </authorList>
    </citation>
    <scope>NUCLEOTIDE SEQUENCE</scope>
</reference>
<dbReference type="EMBL" id="JABXBU010002230">
    <property type="protein sequence ID" value="KAF8766834.1"/>
    <property type="molecule type" value="Genomic_DNA"/>
</dbReference>
<evidence type="ECO:0000313" key="1">
    <source>
        <dbReference type="EMBL" id="KAF8766834.1"/>
    </source>
</evidence>
<name>A0A8T0E5S0_ARGBR</name>
<comment type="caution">
    <text evidence="1">The sequence shown here is derived from an EMBL/GenBank/DDBJ whole genome shotgun (WGS) entry which is preliminary data.</text>
</comment>
<reference evidence="1" key="1">
    <citation type="journal article" date="2020" name="bioRxiv">
        <title>Chromosome-level reference genome of the European wasp spider Argiope bruennichi: a resource for studies on range expansion and evolutionary adaptation.</title>
        <authorList>
            <person name="Sheffer M.M."/>
            <person name="Hoppe A."/>
            <person name="Krehenwinkel H."/>
            <person name="Uhl G."/>
            <person name="Kuss A.W."/>
            <person name="Jensen L."/>
            <person name="Jensen C."/>
            <person name="Gillespie R.G."/>
            <person name="Hoff K.J."/>
            <person name="Prost S."/>
        </authorList>
    </citation>
    <scope>NUCLEOTIDE SEQUENCE</scope>
</reference>
<dbReference type="Proteomes" id="UP000807504">
    <property type="component" value="Unassembled WGS sequence"/>
</dbReference>
<proteinExistence type="predicted"/>
<evidence type="ECO:0000313" key="2">
    <source>
        <dbReference type="Proteomes" id="UP000807504"/>
    </source>
</evidence>